<gene>
    <name evidence="1" type="ORF">S01H4_23715</name>
</gene>
<accession>X1C6L3</accession>
<protein>
    <submittedName>
        <fullName evidence="1">Uncharacterized protein</fullName>
    </submittedName>
</protein>
<name>X1C6L3_9ZZZZ</name>
<dbReference type="AlphaFoldDB" id="X1C6L3"/>
<reference evidence="1" key="1">
    <citation type="journal article" date="2014" name="Front. Microbiol.">
        <title>High frequency of phylogenetically diverse reductive dehalogenase-homologous genes in deep subseafloor sedimentary metagenomes.</title>
        <authorList>
            <person name="Kawai M."/>
            <person name="Futagami T."/>
            <person name="Toyoda A."/>
            <person name="Takaki Y."/>
            <person name="Nishi S."/>
            <person name="Hori S."/>
            <person name="Arai W."/>
            <person name="Tsubouchi T."/>
            <person name="Morono Y."/>
            <person name="Uchiyama I."/>
            <person name="Ito T."/>
            <person name="Fujiyama A."/>
            <person name="Inagaki F."/>
            <person name="Takami H."/>
        </authorList>
    </citation>
    <scope>NUCLEOTIDE SEQUENCE</scope>
    <source>
        <strain evidence="1">Expedition CK06-06</strain>
    </source>
</reference>
<comment type="caution">
    <text evidence="1">The sequence shown here is derived from an EMBL/GenBank/DDBJ whole genome shotgun (WGS) entry which is preliminary data.</text>
</comment>
<organism evidence="1">
    <name type="scientific">marine sediment metagenome</name>
    <dbReference type="NCBI Taxonomy" id="412755"/>
    <lineage>
        <taxon>unclassified sequences</taxon>
        <taxon>metagenomes</taxon>
        <taxon>ecological metagenomes</taxon>
    </lineage>
</organism>
<evidence type="ECO:0000313" key="1">
    <source>
        <dbReference type="EMBL" id="GAG80046.1"/>
    </source>
</evidence>
<dbReference type="EMBL" id="BART01011044">
    <property type="protein sequence ID" value="GAG80046.1"/>
    <property type="molecule type" value="Genomic_DNA"/>
</dbReference>
<proteinExistence type="predicted"/>
<sequence length="112" mass="12673">MQVDPRDSEHVGQFDVALAKWTDARFISAKQIRVAAMFLLYLVNLSDHDGWELYGWSWKESTRLGCLVVKAVVDGIPSVVFTNAATPIAGMGVFLRKMEADLLEWLPDKYRV</sequence>